<dbReference type="Proteomes" id="UP000644147">
    <property type="component" value="Unassembled WGS sequence"/>
</dbReference>
<keyword evidence="1" id="KW-0812">Transmembrane</keyword>
<keyword evidence="1" id="KW-1133">Transmembrane helix</keyword>
<reference evidence="2 3" key="1">
    <citation type="submission" date="2020-12" db="EMBL/GenBank/DDBJ databases">
        <title>Bacterial novel species Adhaeribacter sp. BT258 isolated from soil.</title>
        <authorList>
            <person name="Jung H.-Y."/>
        </authorList>
    </citation>
    <scope>NUCLEOTIDE SEQUENCE [LARGE SCALE GENOMIC DNA]</scope>
    <source>
        <strain evidence="2 3">BT258</strain>
    </source>
</reference>
<proteinExistence type="predicted"/>
<feature type="transmembrane region" description="Helical" evidence="1">
    <location>
        <begin position="114"/>
        <end position="133"/>
    </location>
</feature>
<accession>A0ABS1BZ67</accession>
<dbReference type="RefSeq" id="WP_200504930.1">
    <property type="nucleotide sequence ID" value="NZ_JAEHFX010000002.1"/>
</dbReference>
<name>A0ABS1BZ67_9BACT</name>
<protein>
    <submittedName>
        <fullName evidence="2">Uncharacterized protein</fullName>
    </submittedName>
</protein>
<feature type="transmembrane region" description="Helical" evidence="1">
    <location>
        <begin position="85"/>
        <end position="108"/>
    </location>
</feature>
<organism evidence="2 3">
    <name type="scientific">Adhaeribacter terrigena</name>
    <dbReference type="NCBI Taxonomy" id="2793070"/>
    <lineage>
        <taxon>Bacteria</taxon>
        <taxon>Pseudomonadati</taxon>
        <taxon>Bacteroidota</taxon>
        <taxon>Cytophagia</taxon>
        <taxon>Cytophagales</taxon>
        <taxon>Hymenobacteraceae</taxon>
        <taxon>Adhaeribacter</taxon>
    </lineage>
</organism>
<comment type="caution">
    <text evidence="2">The sequence shown here is derived from an EMBL/GenBank/DDBJ whole genome shotgun (WGS) entry which is preliminary data.</text>
</comment>
<keyword evidence="3" id="KW-1185">Reference proteome</keyword>
<feature type="transmembrane region" description="Helical" evidence="1">
    <location>
        <begin position="12"/>
        <end position="34"/>
    </location>
</feature>
<evidence type="ECO:0000313" key="3">
    <source>
        <dbReference type="Proteomes" id="UP000644147"/>
    </source>
</evidence>
<feature type="transmembrane region" description="Helical" evidence="1">
    <location>
        <begin position="54"/>
        <end position="73"/>
    </location>
</feature>
<keyword evidence="1" id="KW-0472">Membrane</keyword>
<gene>
    <name evidence="2" type="ORF">I5M27_04425</name>
</gene>
<sequence>MNRYLKRYIPFHFALIIVLVINSLIILFHAAVLLGFVPFEYVWGGKLQTAEEMYVFESVSIAINLLLIGLVLLKGRLLAAPVPIKLINVLLWAFVAVFALNTLGNLAAETTLETLIATPLTFILAILCWRLALSEDRVPQVG</sequence>
<dbReference type="EMBL" id="JAEHFX010000002">
    <property type="protein sequence ID" value="MBK0402216.1"/>
    <property type="molecule type" value="Genomic_DNA"/>
</dbReference>
<evidence type="ECO:0000313" key="2">
    <source>
        <dbReference type="EMBL" id="MBK0402216.1"/>
    </source>
</evidence>
<evidence type="ECO:0000256" key="1">
    <source>
        <dbReference type="SAM" id="Phobius"/>
    </source>
</evidence>